<dbReference type="Proteomes" id="UP000263642">
    <property type="component" value="Unassembled WGS sequence"/>
</dbReference>
<accession>A0A3D3R7Y3</accession>
<protein>
    <recommendedName>
        <fullName evidence="6">Teichuronic acid biosynthesis glycosyltransferase TuaC</fullName>
    </recommendedName>
</protein>
<gene>
    <name evidence="4" type="ORF">DIT97_11985</name>
</gene>
<dbReference type="InterPro" id="IPR028098">
    <property type="entry name" value="Glyco_trans_4-like_N"/>
</dbReference>
<feature type="region of interest" description="Disordered" evidence="1">
    <location>
        <begin position="412"/>
        <end position="433"/>
    </location>
</feature>
<sequence>MKKRKHHEELTTEVRPAMKILFLSNVFPNPLHPGKGTFNKSMIESLSQTHRVHVITPVSWIDEISHRLKNKSRMDRNWMPVEYLSQLSVEYPRFYYPPKILHQHYGQFLSWSLHQCLQRTISRFQPDIILSYWLHPDGEVAVKAAQEYGIPVVVMTGGSDVLLLTQNRNRKRAIQNVLQQADGVITVSNDIQNAVKNLNVHPEKINTVYRGVNRDLFSPGDQRAARERLGLPLERKIIVSVGRLEPVKGHSVLLQACEKISKVGTRFTCYVLGDGSLESALLQKTEQTGLGEFFQLKGSQQQHRLVDWYRAADLIALPSLSEGIPNVLLEAISCGKPFVASRVGGIPEIADSNCDRLVTPDDSSELAVALSEMLESTTSSDRRSFEPMSWQESSLQISQILSDCSTRYTAGLTGQQKTRSSYQRKDKKTKQQT</sequence>
<dbReference type="Pfam" id="PF00534">
    <property type="entry name" value="Glycos_transf_1"/>
    <property type="match status" value="1"/>
</dbReference>
<organism evidence="4 5">
    <name type="scientific">Gimesia maris</name>
    <dbReference type="NCBI Taxonomy" id="122"/>
    <lineage>
        <taxon>Bacteria</taxon>
        <taxon>Pseudomonadati</taxon>
        <taxon>Planctomycetota</taxon>
        <taxon>Planctomycetia</taxon>
        <taxon>Planctomycetales</taxon>
        <taxon>Planctomycetaceae</taxon>
        <taxon>Gimesia</taxon>
    </lineage>
</organism>
<dbReference type="GO" id="GO:0016757">
    <property type="term" value="F:glycosyltransferase activity"/>
    <property type="evidence" value="ECO:0007669"/>
    <property type="project" value="InterPro"/>
</dbReference>
<evidence type="ECO:0000256" key="1">
    <source>
        <dbReference type="SAM" id="MobiDB-lite"/>
    </source>
</evidence>
<dbReference type="InterPro" id="IPR001296">
    <property type="entry name" value="Glyco_trans_1"/>
</dbReference>
<reference evidence="4 5" key="1">
    <citation type="journal article" date="2018" name="Nat. Biotechnol.">
        <title>A standardized bacterial taxonomy based on genome phylogeny substantially revises the tree of life.</title>
        <authorList>
            <person name="Parks D.H."/>
            <person name="Chuvochina M."/>
            <person name="Waite D.W."/>
            <person name="Rinke C."/>
            <person name="Skarshewski A."/>
            <person name="Chaumeil P.A."/>
            <person name="Hugenholtz P."/>
        </authorList>
    </citation>
    <scope>NUCLEOTIDE SEQUENCE [LARGE SCALE GENOMIC DNA]</scope>
    <source>
        <strain evidence="4">UBA9375</strain>
    </source>
</reference>
<evidence type="ECO:0000313" key="4">
    <source>
        <dbReference type="EMBL" id="HCO23730.1"/>
    </source>
</evidence>
<dbReference type="EMBL" id="DQAY01000068">
    <property type="protein sequence ID" value="HCO23730.1"/>
    <property type="molecule type" value="Genomic_DNA"/>
</dbReference>
<dbReference type="InterPro" id="IPR050194">
    <property type="entry name" value="Glycosyltransferase_grp1"/>
</dbReference>
<dbReference type="Pfam" id="PF13439">
    <property type="entry name" value="Glyco_transf_4"/>
    <property type="match status" value="1"/>
</dbReference>
<comment type="caution">
    <text evidence="4">The sequence shown here is derived from an EMBL/GenBank/DDBJ whole genome shotgun (WGS) entry which is preliminary data.</text>
</comment>
<evidence type="ECO:0008006" key="6">
    <source>
        <dbReference type="Google" id="ProtNLM"/>
    </source>
</evidence>
<dbReference type="PANTHER" id="PTHR45947">
    <property type="entry name" value="SULFOQUINOVOSYL TRANSFERASE SQD2"/>
    <property type="match status" value="1"/>
</dbReference>
<evidence type="ECO:0000259" key="3">
    <source>
        <dbReference type="Pfam" id="PF13439"/>
    </source>
</evidence>
<dbReference type="PANTHER" id="PTHR45947:SF15">
    <property type="entry name" value="TEICHURONIC ACID BIOSYNTHESIS GLYCOSYLTRANSFERASE TUAC-RELATED"/>
    <property type="match status" value="1"/>
</dbReference>
<dbReference type="AlphaFoldDB" id="A0A3D3R7Y3"/>
<dbReference type="SUPFAM" id="SSF53756">
    <property type="entry name" value="UDP-Glycosyltransferase/glycogen phosphorylase"/>
    <property type="match status" value="1"/>
</dbReference>
<evidence type="ECO:0000259" key="2">
    <source>
        <dbReference type="Pfam" id="PF00534"/>
    </source>
</evidence>
<proteinExistence type="predicted"/>
<feature type="domain" description="Glycosyltransferase subfamily 4-like N-terminal" evidence="3">
    <location>
        <begin position="42"/>
        <end position="215"/>
    </location>
</feature>
<dbReference type="Gene3D" id="3.40.50.2000">
    <property type="entry name" value="Glycogen Phosphorylase B"/>
    <property type="match status" value="2"/>
</dbReference>
<feature type="compositionally biased region" description="Polar residues" evidence="1">
    <location>
        <begin position="412"/>
        <end position="421"/>
    </location>
</feature>
<evidence type="ECO:0000313" key="5">
    <source>
        <dbReference type="Proteomes" id="UP000263642"/>
    </source>
</evidence>
<name>A0A3D3R7Y3_9PLAN</name>
<feature type="domain" description="Glycosyl transferase family 1" evidence="2">
    <location>
        <begin position="222"/>
        <end position="379"/>
    </location>
</feature>